<dbReference type="Pfam" id="PF13439">
    <property type="entry name" value="Glyco_transf_4"/>
    <property type="match status" value="1"/>
</dbReference>
<dbReference type="Gene3D" id="3.40.50.2000">
    <property type="entry name" value="Glycogen Phosphorylase B"/>
    <property type="match status" value="2"/>
</dbReference>
<proteinExistence type="inferred from homology"/>
<feature type="domain" description="Glycosyltransferase subfamily 4-like N-terminal" evidence="12">
    <location>
        <begin position="26"/>
        <end position="198"/>
    </location>
</feature>
<dbReference type="Pfam" id="PF00534">
    <property type="entry name" value="Glycos_transf_1"/>
    <property type="match status" value="1"/>
</dbReference>
<dbReference type="Proteomes" id="UP001470230">
    <property type="component" value="Unassembled WGS sequence"/>
</dbReference>
<comment type="caution">
    <text evidence="13">The sequence shown here is derived from an EMBL/GenBank/DDBJ whole genome shotgun (WGS) entry which is preliminary data.</text>
</comment>
<name>A0ABR2KFT9_9EUKA</name>
<keyword evidence="4 10" id="KW-0812">Transmembrane</keyword>
<dbReference type="EC" id="2.4.1.257" evidence="10"/>
<evidence type="ECO:0000259" key="11">
    <source>
        <dbReference type="Pfam" id="PF00534"/>
    </source>
</evidence>
<protein>
    <recommendedName>
        <fullName evidence="10">Alpha-1,3/1,6-mannosyltransferase ALG2</fullName>
        <ecNumber evidence="10">2.4.1.132</ecNumber>
        <ecNumber evidence="10">2.4.1.257</ecNumber>
    </recommendedName>
    <alternativeName>
        <fullName evidence="10">GDP-Man:Man(1)GlcNAc(2)-PP-Dol alpha-1,3-mannosyltransferase</fullName>
    </alternativeName>
</protein>
<sequence length="390" mass="44511">MKTENFEFVQPNKMSRVAFMHPDLGIGGAERLILDAARAVKLTNPETSIWTTRYEPNRAFKDAADFEVHVHGNYIPRNLFGIFSIFFSLLRFLWLTIVCAFKSKADVFIVDQISAWLPILRLLCPKAKIIFYCHFPDLLLANHSSFRKFYRLPFDWIEKFGIKRAHTILVNSKFTAGMTSKYLNITNVDVLYPCVDCSHKADRKKPDTPVFLSLNRYEKKKNHALAIEALSIVVKKYNNAKLIIAGGYDTKVAENVENETELKSIVNYNHLENNVELLKNISDEEKWKLTANCTAVIYTPQNEHFGIVPIEALSVGVPVIGCNSGGPLETINCEGCAICEPNKEAFADAMIRIFEDNVDRSESFKKHALKFGFDDFQKQWDQTVKNVLQK</sequence>
<dbReference type="PANTHER" id="PTHR45918:SF1">
    <property type="entry name" value="ALPHA-1,3_1,6-MANNOSYLTRANSFERASE ALG2"/>
    <property type="match status" value="1"/>
</dbReference>
<evidence type="ECO:0000256" key="3">
    <source>
        <dbReference type="ARBA" id="ARBA00022679"/>
    </source>
</evidence>
<evidence type="ECO:0000256" key="7">
    <source>
        <dbReference type="ARBA" id="ARBA00023136"/>
    </source>
</evidence>
<dbReference type="InterPro" id="IPR027054">
    <property type="entry name" value="ALG2"/>
</dbReference>
<evidence type="ECO:0000256" key="2">
    <source>
        <dbReference type="ARBA" id="ARBA00022676"/>
    </source>
</evidence>
<evidence type="ECO:0000313" key="13">
    <source>
        <dbReference type="EMBL" id="KAK8889989.1"/>
    </source>
</evidence>
<keyword evidence="7 10" id="KW-0472">Membrane</keyword>
<feature type="transmembrane region" description="Helical" evidence="10">
    <location>
        <begin position="79"/>
        <end position="101"/>
    </location>
</feature>
<comment type="subcellular location">
    <subcellularLocation>
        <location evidence="10">Endoplasmic reticulum membrane</location>
        <topology evidence="10">Single-pass membrane protein</topology>
    </subcellularLocation>
</comment>
<feature type="domain" description="Glycosyl transferase family 1" evidence="11">
    <location>
        <begin position="200"/>
        <end position="369"/>
    </location>
</feature>
<dbReference type="EC" id="2.4.1.132" evidence="10"/>
<comment type="catalytic activity">
    <reaction evidence="8 10">
        <text>a beta-D-Man-(1-&gt;4)-beta-D-GlcNAc-(1-&gt;4)-alpha-D-GlcNAc-diphospho-di-trans,poly-cis-dolichol + GDP-alpha-D-mannose = an alpha-D-Man-(1-&gt;3)-beta-D-Man-(1-&gt;4)-beta-D-GlcNAc-(1-&gt;4)-alpha-D-GlcNAc-diphospho-di-trans,poly-cis-dolichol + GDP + H(+)</text>
        <dbReference type="Rhea" id="RHEA:29515"/>
        <dbReference type="Rhea" id="RHEA-COMP:19511"/>
        <dbReference type="Rhea" id="RHEA-COMP:19513"/>
        <dbReference type="ChEBI" id="CHEBI:15378"/>
        <dbReference type="ChEBI" id="CHEBI:57527"/>
        <dbReference type="ChEBI" id="CHEBI:58189"/>
        <dbReference type="ChEBI" id="CHEBI:58472"/>
        <dbReference type="ChEBI" id="CHEBI:132510"/>
        <dbReference type="EC" id="2.4.1.132"/>
    </reaction>
    <physiologicalReaction direction="left-to-right" evidence="8 10">
        <dbReference type="Rhea" id="RHEA:29516"/>
    </physiologicalReaction>
</comment>
<dbReference type="SUPFAM" id="SSF53756">
    <property type="entry name" value="UDP-Glycosyltransferase/glycogen phosphorylase"/>
    <property type="match status" value="1"/>
</dbReference>
<accession>A0ABR2KFT9</accession>
<evidence type="ECO:0000256" key="6">
    <source>
        <dbReference type="ARBA" id="ARBA00022989"/>
    </source>
</evidence>
<dbReference type="PANTHER" id="PTHR45918">
    <property type="entry name" value="ALPHA-1,3/1,6-MANNOSYLTRANSFERASE ALG2"/>
    <property type="match status" value="1"/>
</dbReference>
<evidence type="ECO:0000259" key="12">
    <source>
        <dbReference type="Pfam" id="PF13439"/>
    </source>
</evidence>
<keyword evidence="2 10" id="KW-0328">Glycosyltransferase</keyword>
<evidence type="ECO:0000313" key="14">
    <source>
        <dbReference type="Proteomes" id="UP001470230"/>
    </source>
</evidence>
<gene>
    <name evidence="13" type="ORF">M9Y10_034746</name>
</gene>
<evidence type="ECO:0000256" key="8">
    <source>
        <dbReference type="ARBA" id="ARBA00045103"/>
    </source>
</evidence>
<evidence type="ECO:0000256" key="10">
    <source>
        <dbReference type="RuleBase" id="RU367136"/>
    </source>
</evidence>
<evidence type="ECO:0000256" key="1">
    <source>
        <dbReference type="ARBA" id="ARBA00004922"/>
    </source>
</evidence>
<comment type="pathway">
    <text evidence="1 10">Protein modification; protein glycosylation.</text>
</comment>
<comment type="catalytic activity">
    <reaction evidence="9 10">
        <text>an alpha-D-Man-(1-&gt;3)-beta-D-Man-(1-&gt;4)-beta-D-GlcNAc-(1-&gt;4)-alpha-D-GlcNAc-diphospho-di-trans,poly-cis-dolichol + GDP-alpha-D-mannose = an alpha-D-Man-(1-&gt;3)-[alpha-D-Man-(1-&gt;6)]-beta-D-Man-(1-&gt;4)-beta-D-GlcNAc-(1-&gt;4)-alpha-D-GlcNAc-diphospho-di-trans,poly-cis-dolichol + GDP + H(+)</text>
        <dbReference type="Rhea" id="RHEA:29519"/>
        <dbReference type="Rhea" id="RHEA-COMP:19513"/>
        <dbReference type="Rhea" id="RHEA-COMP:19515"/>
        <dbReference type="ChEBI" id="CHEBI:15378"/>
        <dbReference type="ChEBI" id="CHEBI:57527"/>
        <dbReference type="ChEBI" id="CHEBI:58189"/>
        <dbReference type="ChEBI" id="CHEBI:132510"/>
        <dbReference type="ChEBI" id="CHEBI:132511"/>
        <dbReference type="EC" id="2.4.1.257"/>
    </reaction>
    <physiologicalReaction direction="left-to-right" evidence="9 10">
        <dbReference type="Rhea" id="RHEA:29520"/>
    </physiologicalReaction>
</comment>
<evidence type="ECO:0000256" key="5">
    <source>
        <dbReference type="ARBA" id="ARBA00022824"/>
    </source>
</evidence>
<dbReference type="EMBL" id="JAPFFF010000005">
    <property type="protein sequence ID" value="KAK8889989.1"/>
    <property type="molecule type" value="Genomic_DNA"/>
</dbReference>
<dbReference type="InterPro" id="IPR001296">
    <property type="entry name" value="Glyco_trans_1"/>
</dbReference>
<evidence type="ECO:0000256" key="4">
    <source>
        <dbReference type="ARBA" id="ARBA00022692"/>
    </source>
</evidence>
<keyword evidence="3 10" id="KW-0808">Transferase</keyword>
<keyword evidence="14" id="KW-1185">Reference proteome</keyword>
<comment type="function">
    <text evidence="10">Mannosylates Man(2)GlcNAc(2)-dolichol diphosphate and Man(1)GlcNAc(2)-dolichol diphosphate to form Man(3)GlcNAc(2)-dolichol diphosphate.</text>
</comment>
<organism evidence="13 14">
    <name type="scientific">Tritrichomonas musculus</name>
    <dbReference type="NCBI Taxonomy" id="1915356"/>
    <lineage>
        <taxon>Eukaryota</taxon>
        <taxon>Metamonada</taxon>
        <taxon>Parabasalia</taxon>
        <taxon>Tritrichomonadida</taxon>
        <taxon>Tritrichomonadidae</taxon>
        <taxon>Tritrichomonas</taxon>
    </lineage>
</organism>
<evidence type="ECO:0000256" key="9">
    <source>
        <dbReference type="ARBA" id="ARBA00045104"/>
    </source>
</evidence>
<reference evidence="13 14" key="1">
    <citation type="submission" date="2024-04" db="EMBL/GenBank/DDBJ databases">
        <title>Tritrichomonas musculus Genome.</title>
        <authorList>
            <person name="Alves-Ferreira E."/>
            <person name="Grigg M."/>
            <person name="Lorenzi H."/>
            <person name="Galac M."/>
        </authorList>
    </citation>
    <scope>NUCLEOTIDE SEQUENCE [LARGE SCALE GENOMIC DNA]</scope>
    <source>
        <strain evidence="13 14">EAF2021</strain>
    </source>
</reference>
<comment type="similarity">
    <text evidence="10">Belongs to the glycosyltransferase group 1 family.</text>
</comment>
<keyword evidence="5" id="KW-0256">Endoplasmic reticulum</keyword>
<keyword evidence="6 10" id="KW-1133">Transmembrane helix</keyword>
<dbReference type="InterPro" id="IPR028098">
    <property type="entry name" value="Glyco_trans_4-like_N"/>
</dbReference>